<evidence type="ECO:0000256" key="14">
    <source>
        <dbReference type="ARBA" id="ARBA00076041"/>
    </source>
</evidence>
<keyword evidence="17" id="KW-0175">Coiled coil</keyword>
<keyword evidence="9" id="KW-0804">Transcription</keyword>
<comment type="subunit">
    <text evidence="12">Efficient DNA binding requires dimerization with another bHLH protein. Binds DNA as a heterodimer with MAD1, MAD4, MNT, WBSCR14 and MLXIP. Can also bind DNA as a homodimer.</text>
</comment>
<dbReference type="PANTHER" id="PTHR15741">
    <property type="entry name" value="BASIC HELIX-LOOP-HELIX ZIP TRANSCRIPTION FACTOR"/>
    <property type="match status" value="1"/>
</dbReference>
<keyword evidence="21" id="KW-1185">Reference proteome</keyword>
<dbReference type="AlphaFoldDB" id="A0A8T0FJI7"/>
<keyword evidence="4" id="KW-0678">Repressor</keyword>
<name>A0A8T0FJI7_ARGBR</name>
<dbReference type="SMART" id="SM00353">
    <property type="entry name" value="HLH"/>
    <property type="match status" value="1"/>
</dbReference>
<dbReference type="InterPro" id="IPR011598">
    <property type="entry name" value="bHLH_dom"/>
</dbReference>
<dbReference type="InterPro" id="IPR052207">
    <property type="entry name" value="Max-like/E-box_TFs"/>
</dbReference>
<accession>A0A8T0FJI7</accession>
<evidence type="ECO:0000256" key="17">
    <source>
        <dbReference type="SAM" id="Coils"/>
    </source>
</evidence>
<feature type="coiled-coil region" evidence="17">
    <location>
        <begin position="124"/>
        <end position="151"/>
    </location>
</feature>
<evidence type="ECO:0000256" key="2">
    <source>
        <dbReference type="ARBA" id="ARBA00004496"/>
    </source>
</evidence>
<dbReference type="GO" id="GO:0000981">
    <property type="term" value="F:DNA-binding transcription factor activity, RNA polymerase II-specific"/>
    <property type="evidence" value="ECO:0007669"/>
    <property type="project" value="TreeGrafter"/>
</dbReference>
<gene>
    <name evidence="20" type="ORF">HNY73_006276</name>
</gene>
<evidence type="ECO:0000256" key="13">
    <source>
        <dbReference type="ARBA" id="ARBA00071251"/>
    </source>
</evidence>
<evidence type="ECO:0000313" key="20">
    <source>
        <dbReference type="EMBL" id="KAF8791404.1"/>
    </source>
</evidence>
<dbReference type="FunFam" id="4.10.280.10:FF:000037">
    <property type="entry name" value="max-like protein X isoform X2"/>
    <property type="match status" value="1"/>
</dbReference>
<evidence type="ECO:0000256" key="7">
    <source>
        <dbReference type="ARBA" id="ARBA00023125"/>
    </source>
</evidence>
<comment type="function">
    <text evidence="11">Transcription regulator. Forms a sequence-specific DNA-binding protein complex with MAD1, MAD4, MNT, WBSCR14 and MLXIP which recognizes the core sequence 5'-CACGTG-3'. The TCFL4-MAD1, TCFL4-MAD4, TCFL4-WBSCR14 complexes are transcriptional repressors. Plays a role in transcriptional activation of glycolytic target genes. Involved in glucose-responsive gene regulation.</text>
</comment>
<keyword evidence="5" id="KW-0597">Phosphoprotein</keyword>
<feature type="region of interest" description="Disordered" evidence="18">
    <location>
        <begin position="1"/>
        <end position="82"/>
    </location>
</feature>
<comment type="caution">
    <text evidence="20">The sequence shown here is derived from an EMBL/GenBank/DDBJ whole genome shotgun (WGS) entry which is preliminary data.</text>
</comment>
<dbReference type="CDD" id="cd19687">
    <property type="entry name" value="bHLHzip_Mlx"/>
    <property type="match status" value="1"/>
</dbReference>
<feature type="domain" description="BHLH" evidence="19">
    <location>
        <begin position="70"/>
        <end position="127"/>
    </location>
</feature>
<dbReference type="GO" id="GO:0045944">
    <property type="term" value="P:positive regulation of transcription by RNA polymerase II"/>
    <property type="evidence" value="ECO:0007669"/>
    <property type="project" value="UniProtKB-ARBA"/>
</dbReference>
<proteinExistence type="predicted"/>
<dbReference type="EMBL" id="JABXBU010000011">
    <property type="protein sequence ID" value="KAF8791404.1"/>
    <property type="molecule type" value="Genomic_DNA"/>
</dbReference>
<keyword evidence="8" id="KW-0010">Activator</keyword>
<evidence type="ECO:0000256" key="4">
    <source>
        <dbReference type="ARBA" id="ARBA00022491"/>
    </source>
</evidence>
<evidence type="ECO:0000256" key="15">
    <source>
        <dbReference type="ARBA" id="ARBA00079081"/>
    </source>
</evidence>
<dbReference type="OMA" id="GYETMLQ"/>
<evidence type="ECO:0000313" key="21">
    <source>
        <dbReference type="Proteomes" id="UP000807504"/>
    </source>
</evidence>
<evidence type="ECO:0000256" key="11">
    <source>
        <dbReference type="ARBA" id="ARBA00053727"/>
    </source>
</evidence>
<dbReference type="Pfam" id="PF00010">
    <property type="entry name" value="HLH"/>
    <property type="match status" value="1"/>
</dbReference>
<dbReference type="PROSITE" id="PS50888">
    <property type="entry name" value="BHLH"/>
    <property type="match status" value="1"/>
</dbReference>
<protein>
    <recommendedName>
        <fullName evidence="13">Max-like protein X</fullName>
    </recommendedName>
    <alternativeName>
        <fullName evidence="14">Max-like bHLHZip protein</fullName>
    </alternativeName>
    <alternativeName>
        <fullName evidence="15">Protein BigMax</fullName>
    </alternativeName>
    <alternativeName>
        <fullName evidence="16">Transcription factor-like protein 4</fullName>
    </alternativeName>
</protein>
<dbReference type="InterPro" id="IPR036638">
    <property type="entry name" value="HLH_DNA-bd_sf"/>
</dbReference>
<comment type="subcellular location">
    <subcellularLocation>
        <location evidence="2">Cytoplasm</location>
    </subcellularLocation>
    <subcellularLocation>
        <location evidence="1">Nucleus</location>
    </subcellularLocation>
</comment>
<dbReference type="GO" id="GO:0000978">
    <property type="term" value="F:RNA polymerase II cis-regulatory region sequence-specific DNA binding"/>
    <property type="evidence" value="ECO:0007669"/>
    <property type="project" value="TreeGrafter"/>
</dbReference>
<dbReference type="GO" id="GO:0005654">
    <property type="term" value="C:nucleoplasm"/>
    <property type="evidence" value="ECO:0007669"/>
    <property type="project" value="UniProtKB-ARBA"/>
</dbReference>
<evidence type="ECO:0000256" key="3">
    <source>
        <dbReference type="ARBA" id="ARBA00022490"/>
    </source>
</evidence>
<evidence type="ECO:0000256" key="18">
    <source>
        <dbReference type="SAM" id="MobiDB-lite"/>
    </source>
</evidence>
<evidence type="ECO:0000256" key="10">
    <source>
        <dbReference type="ARBA" id="ARBA00023242"/>
    </source>
</evidence>
<evidence type="ECO:0000256" key="6">
    <source>
        <dbReference type="ARBA" id="ARBA00023015"/>
    </source>
</evidence>
<dbReference type="SUPFAM" id="SSF47459">
    <property type="entry name" value="HLH, helix-loop-helix DNA-binding domain"/>
    <property type="match status" value="1"/>
</dbReference>
<feature type="compositionally biased region" description="Basic and acidic residues" evidence="18">
    <location>
        <begin position="9"/>
        <end position="19"/>
    </location>
</feature>
<reference evidence="20" key="1">
    <citation type="journal article" date="2020" name="bioRxiv">
        <title>Chromosome-level reference genome of the European wasp spider Argiope bruennichi: a resource for studies on range expansion and evolutionary adaptation.</title>
        <authorList>
            <person name="Sheffer M.M."/>
            <person name="Hoppe A."/>
            <person name="Krehenwinkel H."/>
            <person name="Uhl G."/>
            <person name="Kuss A.W."/>
            <person name="Jensen L."/>
            <person name="Jensen C."/>
            <person name="Gillespie R.G."/>
            <person name="Hoff K.J."/>
            <person name="Prost S."/>
        </authorList>
    </citation>
    <scope>NUCLEOTIDE SEQUENCE</scope>
</reference>
<keyword evidence="3" id="KW-0963">Cytoplasm</keyword>
<evidence type="ECO:0000256" key="16">
    <source>
        <dbReference type="ARBA" id="ARBA00082933"/>
    </source>
</evidence>
<dbReference type="OrthoDB" id="5778525at2759"/>
<dbReference type="PANTHER" id="PTHR15741:SF25">
    <property type="entry name" value="MAX-LIKE PROTEIN X"/>
    <property type="match status" value="1"/>
</dbReference>
<evidence type="ECO:0000259" key="19">
    <source>
        <dbReference type="PROSITE" id="PS50888"/>
    </source>
</evidence>
<dbReference type="GO" id="GO:0140297">
    <property type="term" value="F:DNA-binding transcription factor binding"/>
    <property type="evidence" value="ECO:0007669"/>
    <property type="project" value="UniProtKB-ARBA"/>
</dbReference>
<feature type="compositionally biased region" description="Low complexity" evidence="18">
    <location>
        <begin position="29"/>
        <end position="42"/>
    </location>
</feature>
<dbReference type="GO" id="GO:0005737">
    <property type="term" value="C:cytoplasm"/>
    <property type="evidence" value="ECO:0007669"/>
    <property type="project" value="UniProtKB-SubCell"/>
</dbReference>
<keyword evidence="10" id="KW-0539">Nucleus</keyword>
<dbReference type="Gene3D" id="4.10.280.10">
    <property type="entry name" value="Helix-loop-helix DNA-binding domain"/>
    <property type="match status" value="1"/>
</dbReference>
<dbReference type="Proteomes" id="UP000807504">
    <property type="component" value="Unassembled WGS sequence"/>
</dbReference>
<sequence length="241" mass="27322">MAELSFTDTKYDPGSENDKLSLPSPPAPSLSFSFSRTSSTGSIDLLTSSSAHNTDDEDSDQKSTLSYKERRREAHTQAEQKRRDAIKRGYEDLQSLVPTCQQQDSISSYKLSKATILQRSIDYIQFLIQQKKKQDDELNALRKEVVALQIMKANYETIVKVHQSQPSQNSNKVSDDMKFQVFQAVCDSLFQSFNSSISVANFGELSACVFSWLEEYCKPQTLQEMMLSLLCQLNNIKLLDI</sequence>
<keyword evidence="7" id="KW-0238">DNA-binding</keyword>
<reference evidence="20" key="2">
    <citation type="submission" date="2020-06" db="EMBL/GenBank/DDBJ databases">
        <authorList>
            <person name="Sheffer M."/>
        </authorList>
    </citation>
    <scope>NUCLEOTIDE SEQUENCE</scope>
</reference>
<evidence type="ECO:0000256" key="8">
    <source>
        <dbReference type="ARBA" id="ARBA00023159"/>
    </source>
</evidence>
<evidence type="ECO:0000256" key="12">
    <source>
        <dbReference type="ARBA" id="ARBA00065416"/>
    </source>
</evidence>
<feature type="compositionally biased region" description="Basic and acidic residues" evidence="18">
    <location>
        <begin position="67"/>
        <end position="82"/>
    </location>
</feature>
<dbReference type="GO" id="GO:0046983">
    <property type="term" value="F:protein dimerization activity"/>
    <property type="evidence" value="ECO:0007669"/>
    <property type="project" value="InterPro"/>
</dbReference>
<keyword evidence="6" id="KW-0805">Transcription regulation</keyword>
<organism evidence="20 21">
    <name type="scientific">Argiope bruennichi</name>
    <name type="common">Wasp spider</name>
    <name type="synonym">Aranea bruennichi</name>
    <dbReference type="NCBI Taxonomy" id="94029"/>
    <lineage>
        <taxon>Eukaryota</taxon>
        <taxon>Metazoa</taxon>
        <taxon>Ecdysozoa</taxon>
        <taxon>Arthropoda</taxon>
        <taxon>Chelicerata</taxon>
        <taxon>Arachnida</taxon>
        <taxon>Araneae</taxon>
        <taxon>Araneomorphae</taxon>
        <taxon>Entelegynae</taxon>
        <taxon>Araneoidea</taxon>
        <taxon>Araneidae</taxon>
        <taxon>Argiope</taxon>
    </lineage>
</organism>
<evidence type="ECO:0000256" key="1">
    <source>
        <dbReference type="ARBA" id="ARBA00004123"/>
    </source>
</evidence>
<evidence type="ECO:0000256" key="9">
    <source>
        <dbReference type="ARBA" id="ARBA00023163"/>
    </source>
</evidence>
<evidence type="ECO:0000256" key="5">
    <source>
        <dbReference type="ARBA" id="ARBA00022553"/>
    </source>
</evidence>